<reference evidence="2" key="1">
    <citation type="journal article" date="2012" name="PLoS Genet.">
        <title>The genomes of the fungal plant pathogens Cladosporium fulvum and Dothistroma septosporum reveal adaptation to different hosts and lifestyles but also signatures of common ancestry.</title>
        <authorList>
            <person name="de Wit P.J.G.M."/>
            <person name="van der Burgt A."/>
            <person name="Oekmen B."/>
            <person name="Stergiopoulos I."/>
            <person name="Abd-Elsalam K.A."/>
            <person name="Aerts A.L."/>
            <person name="Bahkali A.H."/>
            <person name="Beenen H.G."/>
            <person name="Chettri P."/>
            <person name="Cox M.P."/>
            <person name="Datema E."/>
            <person name="de Vries R.P."/>
            <person name="Dhillon B."/>
            <person name="Ganley A.R."/>
            <person name="Griffiths S.A."/>
            <person name="Guo Y."/>
            <person name="Hamelin R.C."/>
            <person name="Henrissat B."/>
            <person name="Kabir M.S."/>
            <person name="Jashni M.K."/>
            <person name="Kema G."/>
            <person name="Klaubauf S."/>
            <person name="Lapidus A."/>
            <person name="Levasseur A."/>
            <person name="Lindquist E."/>
            <person name="Mehrabi R."/>
            <person name="Ohm R.A."/>
            <person name="Owen T.J."/>
            <person name="Salamov A."/>
            <person name="Schwelm A."/>
            <person name="Schijlen E."/>
            <person name="Sun H."/>
            <person name="van den Burg H.A."/>
            <person name="van Ham R.C.H.J."/>
            <person name="Zhang S."/>
            <person name="Goodwin S.B."/>
            <person name="Grigoriev I.V."/>
            <person name="Collemare J."/>
            <person name="Bradshaw R.E."/>
        </authorList>
    </citation>
    <scope>NUCLEOTIDE SEQUENCE [LARGE SCALE GENOMIC DNA]</scope>
    <source>
        <strain evidence="2">NZE10 / CBS 128990</strain>
    </source>
</reference>
<evidence type="ECO:0000313" key="1">
    <source>
        <dbReference type="EMBL" id="EME42410.1"/>
    </source>
</evidence>
<evidence type="ECO:0000313" key="2">
    <source>
        <dbReference type="Proteomes" id="UP000016933"/>
    </source>
</evidence>
<organism evidence="1 2">
    <name type="scientific">Dothistroma septosporum (strain NZE10 / CBS 128990)</name>
    <name type="common">Red band needle blight fungus</name>
    <name type="synonym">Mycosphaerella pini</name>
    <dbReference type="NCBI Taxonomy" id="675120"/>
    <lineage>
        <taxon>Eukaryota</taxon>
        <taxon>Fungi</taxon>
        <taxon>Dikarya</taxon>
        <taxon>Ascomycota</taxon>
        <taxon>Pezizomycotina</taxon>
        <taxon>Dothideomycetes</taxon>
        <taxon>Dothideomycetidae</taxon>
        <taxon>Mycosphaerellales</taxon>
        <taxon>Mycosphaerellaceae</taxon>
        <taxon>Dothistroma</taxon>
    </lineage>
</organism>
<keyword evidence="2" id="KW-1185">Reference proteome</keyword>
<dbReference type="HOGENOM" id="CLU_2171000_0_0_1"/>
<dbReference type="AlphaFoldDB" id="N1PLH9"/>
<dbReference type="Proteomes" id="UP000016933">
    <property type="component" value="Unassembled WGS sequence"/>
</dbReference>
<protein>
    <submittedName>
        <fullName evidence="1">Uncharacterized protein</fullName>
    </submittedName>
</protein>
<gene>
    <name evidence="1" type="ORF">DOTSEDRAFT_73294</name>
</gene>
<sequence>MGEDDRQRIYDKWMALRGLHSGTIAWCIEVRRLVCRRHFVGTASLNAGRVPRLVIPPHVEVRTHEAGMHPAPRYLARMQRLSVSILQVILRHQSSTSFQTRPVGVRTWTA</sequence>
<reference evidence="1 2" key="2">
    <citation type="journal article" date="2012" name="PLoS Pathog.">
        <title>Diverse lifestyles and strategies of plant pathogenesis encoded in the genomes of eighteen Dothideomycetes fungi.</title>
        <authorList>
            <person name="Ohm R.A."/>
            <person name="Feau N."/>
            <person name="Henrissat B."/>
            <person name="Schoch C.L."/>
            <person name="Horwitz B.A."/>
            <person name="Barry K.W."/>
            <person name="Condon B.J."/>
            <person name="Copeland A.C."/>
            <person name="Dhillon B."/>
            <person name="Glaser F."/>
            <person name="Hesse C.N."/>
            <person name="Kosti I."/>
            <person name="LaButti K."/>
            <person name="Lindquist E.A."/>
            <person name="Lucas S."/>
            <person name="Salamov A.A."/>
            <person name="Bradshaw R.E."/>
            <person name="Ciuffetti L."/>
            <person name="Hamelin R.C."/>
            <person name="Kema G.H.J."/>
            <person name="Lawrence C."/>
            <person name="Scott J.A."/>
            <person name="Spatafora J.W."/>
            <person name="Turgeon B.G."/>
            <person name="de Wit P.J.G.M."/>
            <person name="Zhong S."/>
            <person name="Goodwin S.B."/>
            <person name="Grigoriev I.V."/>
        </authorList>
    </citation>
    <scope>NUCLEOTIDE SEQUENCE [LARGE SCALE GENOMIC DNA]</scope>
    <source>
        <strain evidence="2">NZE10 / CBS 128990</strain>
    </source>
</reference>
<dbReference type="EMBL" id="KB446541">
    <property type="protein sequence ID" value="EME42410.1"/>
    <property type="molecule type" value="Genomic_DNA"/>
</dbReference>
<accession>N1PLH9</accession>
<proteinExistence type="predicted"/>
<name>N1PLH9_DOTSN</name>